<evidence type="ECO:0000313" key="2">
    <source>
        <dbReference type="Proteomes" id="UP000270094"/>
    </source>
</evidence>
<keyword evidence="2" id="KW-1185">Reference proteome</keyword>
<dbReference type="Gene3D" id="3.60.110.10">
    <property type="entry name" value="Carbon-nitrogen hydrolase"/>
    <property type="match status" value="1"/>
</dbReference>
<dbReference type="InterPro" id="IPR036526">
    <property type="entry name" value="C-N_Hydrolase_sf"/>
</dbReference>
<name>A0A3P7K1K4_STRVU</name>
<gene>
    <name evidence="1" type="ORF">SVUK_LOCUS20172</name>
</gene>
<evidence type="ECO:0000313" key="1">
    <source>
        <dbReference type="EMBL" id="VDM85174.1"/>
    </source>
</evidence>
<dbReference type="Proteomes" id="UP000270094">
    <property type="component" value="Unassembled WGS sequence"/>
</dbReference>
<reference evidence="1 2" key="1">
    <citation type="submission" date="2018-11" db="EMBL/GenBank/DDBJ databases">
        <authorList>
            <consortium name="Pathogen Informatics"/>
        </authorList>
    </citation>
    <scope>NUCLEOTIDE SEQUENCE [LARGE SCALE GENOMIC DNA]</scope>
</reference>
<sequence length="74" mass="8356">MWAIEARSAAIANHCFTVPINRVGRESFPNDFTSGDGRPGILCQQFRTLDVSETNTIRKFNALNFAVVEKQNRK</sequence>
<dbReference type="EMBL" id="UYYB01137032">
    <property type="protein sequence ID" value="VDM85174.1"/>
    <property type="molecule type" value="Genomic_DNA"/>
</dbReference>
<organism evidence="1 2">
    <name type="scientific">Strongylus vulgaris</name>
    <name type="common">Blood worm</name>
    <dbReference type="NCBI Taxonomy" id="40348"/>
    <lineage>
        <taxon>Eukaryota</taxon>
        <taxon>Metazoa</taxon>
        <taxon>Ecdysozoa</taxon>
        <taxon>Nematoda</taxon>
        <taxon>Chromadorea</taxon>
        <taxon>Rhabditida</taxon>
        <taxon>Rhabditina</taxon>
        <taxon>Rhabditomorpha</taxon>
        <taxon>Strongyloidea</taxon>
        <taxon>Strongylidae</taxon>
        <taxon>Strongylus</taxon>
    </lineage>
</organism>
<dbReference type="OrthoDB" id="412018at2759"/>
<protein>
    <submittedName>
        <fullName evidence="1">Uncharacterized protein</fullName>
    </submittedName>
</protein>
<dbReference type="AlphaFoldDB" id="A0A3P7K1K4"/>
<proteinExistence type="predicted"/>
<accession>A0A3P7K1K4</accession>